<dbReference type="Proteomes" id="UP000314294">
    <property type="component" value="Unassembled WGS sequence"/>
</dbReference>
<dbReference type="EMBL" id="SRLO01000178">
    <property type="protein sequence ID" value="TNN69225.1"/>
    <property type="molecule type" value="Genomic_DNA"/>
</dbReference>
<keyword evidence="2" id="KW-1185">Reference proteome</keyword>
<comment type="caution">
    <text evidence="1">The sequence shown here is derived from an EMBL/GenBank/DDBJ whole genome shotgun (WGS) entry which is preliminary data.</text>
</comment>
<gene>
    <name evidence="1" type="ORF">EYF80_020542</name>
</gene>
<name>A0A4Z2HVA4_9TELE</name>
<evidence type="ECO:0000313" key="2">
    <source>
        <dbReference type="Proteomes" id="UP000314294"/>
    </source>
</evidence>
<accession>A0A4Z2HVA4</accession>
<protein>
    <submittedName>
        <fullName evidence="1">Uncharacterized protein</fullName>
    </submittedName>
</protein>
<proteinExistence type="predicted"/>
<dbReference type="AlphaFoldDB" id="A0A4Z2HVA4"/>
<evidence type="ECO:0000313" key="1">
    <source>
        <dbReference type="EMBL" id="TNN69225.1"/>
    </source>
</evidence>
<organism evidence="1 2">
    <name type="scientific">Liparis tanakae</name>
    <name type="common">Tanaka's snailfish</name>
    <dbReference type="NCBI Taxonomy" id="230148"/>
    <lineage>
        <taxon>Eukaryota</taxon>
        <taxon>Metazoa</taxon>
        <taxon>Chordata</taxon>
        <taxon>Craniata</taxon>
        <taxon>Vertebrata</taxon>
        <taxon>Euteleostomi</taxon>
        <taxon>Actinopterygii</taxon>
        <taxon>Neopterygii</taxon>
        <taxon>Teleostei</taxon>
        <taxon>Neoteleostei</taxon>
        <taxon>Acanthomorphata</taxon>
        <taxon>Eupercaria</taxon>
        <taxon>Perciformes</taxon>
        <taxon>Cottioidei</taxon>
        <taxon>Cottales</taxon>
        <taxon>Liparidae</taxon>
        <taxon>Liparis</taxon>
    </lineage>
</organism>
<reference evidence="1 2" key="1">
    <citation type="submission" date="2019-03" db="EMBL/GenBank/DDBJ databases">
        <title>First draft genome of Liparis tanakae, snailfish: a comprehensive survey of snailfish specific genes.</title>
        <authorList>
            <person name="Kim W."/>
            <person name="Song I."/>
            <person name="Jeong J.-H."/>
            <person name="Kim D."/>
            <person name="Kim S."/>
            <person name="Ryu S."/>
            <person name="Song J.Y."/>
            <person name="Lee S.K."/>
        </authorList>
    </citation>
    <scope>NUCLEOTIDE SEQUENCE [LARGE SCALE GENOMIC DNA]</scope>
    <source>
        <tissue evidence="1">Muscle</tissue>
    </source>
</reference>
<sequence length="178" mass="19799">MAAEGLLSASIFFDPLGWRSGFLVQSHRYDAPEQNGEAPSTLQNPKWPCRPPSREPFLCLNSQQELSRSTCSPFRKKVKLKGKPRCRLEINWKVSEGKTEHCCWNTLASSLMSVMSWERCTDLPKKPKTSLTSAPLEAVVGRSLRPLSAPLMVTFDPLSFLFVAGGTGVTKLLMTGRQ</sequence>